<protein>
    <submittedName>
        <fullName evidence="2">Uncharacterized protein</fullName>
    </submittedName>
</protein>
<feature type="region of interest" description="Disordered" evidence="1">
    <location>
        <begin position="1"/>
        <end position="48"/>
    </location>
</feature>
<feature type="region of interest" description="Disordered" evidence="1">
    <location>
        <begin position="73"/>
        <end position="124"/>
    </location>
</feature>
<sequence length="124" mass="12879">MTLTPDRTPGHPEERDPRPGPDDAVAGKDTTDALSSVGKPSSSTWGQQSLFDQLKDSNLDLTGHPLAGKFESLAAVPTDDPRESNDRGQASEDVEPAVSVSEASVSEASETSEANGSRETGGAN</sequence>
<dbReference type="EMBL" id="VLTK01000006">
    <property type="protein sequence ID" value="TSI15361.1"/>
    <property type="molecule type" value="Genomic_DNA"/>
</dbReference>
<evidence type="ECO:0000256" key="1">
    <source>
        <dbReference type="SAM" id="MobiDB-lite"/>
    </source>
</evidence>
<evidence type="ECO:0000313" key="2">
    <source>
        <dbReference type="EMBL" id="TSI15361.1"/>
    </source>
</evidence>
<feature type="non-terminal residue" evidence="2">
    <location>
        <position position="124"/>
    </location>
</feature>
<comment type="caution">
    <text evidence="2">The sequence shown here is derived from an EMBL/GenBank/DDBJ whole genome shotgun (WGS) entry which is preliminary data.</text>
</comment>
<feature type="compositionally biased region" description="Basic and acidic residues" evidence="1">
    <location>
        <begin position="79"/>
        <end position="90"/>
    </location>
</feature>
<name>A0A556CD45_BREAU</name>
<proteinExistence type="predicted"/>
<organism evidence="2 3">
    <name type="scientific">Brevibacterium aurantiacum</name>
    <dbReference type="NCBI Taxonomy" id="273384"/>
    <lineage>
        <taxon>Bacteria</taxon>
        <taxon>Bacillati</taxon>
        <taxon>Actinomycetota</taxon>
        <taxon>Actinomycetes</taxon>
        <taxon>Micrococcales</taxon>
        <taxon>Brevibacteriaceae</taxon>
        <taxon>Brevibacterium</taxon>
    </lineage>
</organism>
<dbReference type="AlphaFoldDB" id="A0A556CD45"/>
<gene>
    <name evidence="2" type="ORF">FO013_11315</name>
</gene>
<feature type="compositionally biased region" description="Basic and acidic residues" evidence="1">
    <location>
        <begin position="8"/>
        <end position="31"/>
    </location>
</feature>
<reference evidence="2 3" key="1">
    <citation type="submission" date="2019-07" db="EMBL/GenBank/DDBJ databases">
        <title>Draft genome sequence of Brevibacterium aurantiacum XU54 isolated from Xinjiang China.</title>
        <authorList>
            <person name="Xu X."/>
        </authorList>
    </citation>
    <scope>NUCLEOTIDE SEQUENCE [LARGE SCALE GENOMIC DNA]</scope>
    <source>
        <strain evidence="2 3">XU54</strain>
    </source>
</reference>
<feature type="compositionally biased region" description="Low complexity" evidence="1">
    <location>
        <begin position="96"/>
        <end position="114"/>
    </location>
</feature>
<feature type="compositionally biased region" description="Polar residues" evidence="1">
    <location>
        <begin position="32"/>
        <end position="48"/>
    </location>
</feature>
<keyword evidence="3" id="KW-1185">Reference proteome</keyword>
<accession>A0A556CD45</accession>
<evidence type="ECO:0000313" key="3">
    <source>
        <dbReference type="Proteomes" id="UP000316406"/>
    </source>
</evidence>
<dbReference type="Proteomes" id="UP000316406">
    <property type="component" value="Unassembled WGS sequence"/>
</dbReference>